<dbReference type="RefSeq" id="WP_046666761.1">
    <property type="nucleotide sequence ID" value="NZ_CCRH01000006.1"/>
</dbReference>
<dbReference type="EMBL" id="CCRH01000006">
    <property type="protein sequence ID" value="CDZ35016.1"/>
    <property type="molecule type" value="Genomic_DNA"/>
</dbReference>
<reference evidence="3 4" key="1">
    <citation type="submission" date="2014-08" db="EMBL/GenBank/DDBJ databases">
        <authorList>
            <person name="Chen Y.-H."/>
        </authorList>
    </citation>
    <scope>NUCLEOTIDE SEQUENCE [LARGE SCALE GENOMIC DNA]</scope>
</reference>
<dbReference type="AlphaFoldDB" id="A0A0T7FJ12"/>
<dbReference type="SMART" id="SM00822">
    <property type="entry name" value="PKS_KR"/>
    <property type="match status" value="1"/>
</dbReference>
<dbReference type="OrthoDB" id="9804774at2"/>
<accession>A0A0T7FJ12</accession>
<name>A0A0T7FJ12_NEOGA</name>
<dbReference type="Proteomes" id="UP000046176">
    <property type="component" value="Unassembled WGS sequence"/>
</dbReference>
<proteinExistence type="inferred from homology"/>
<dbReference type="PRINTS" id="PR00081">
    <property type="entry name" value="GDHRDH"/>
</dbReference>
<evidence type="ECO:0000313" key="4">
    <source>
        <dbReference type="Proteomes" id="UP000046176"/>
    </source>
</evidence>
<dbReference type="Pfam" id="PF00106">
    <property type="entry name" value="adh_short"/>
    <property type="match status" value="1"/>
</dbReference>
<dbReference type="FunFam" id="3.40.50.720:FF:000084">
    <property type="entry name" value="Short-chain dehydrogenase reductase"/>
    <property type="match status" value="1"/>
</dbReference>
<comment type="similarity">
    <text evidence="1">Belongs to the short-chain dehydrogenases/reductases (SDR) family.</text>
</comment>
<dbReference type="InterPro" id="IPR057326">
    <property type="entry name" value="KR_dom"/>
</dbReference>
<evidence type="ECO:0000259" key="2">
    <source>
        <dbReference type="SMART" id="SM00822"/>
    </source>
</evidence>
<evidence type="ECO:0000256" key="1">
    <source>
        <dbReference type="ARBA" id="ARBA00006484"/>
    </source>
</evidence>
<dbReference type="InterPro" id="IPR050259">
    <property type="entry name" value="SDR"/>
</dbReference>
<dbReference type="PANTHER" id="PTHR42879">
    <property type="entry name" value="3-OXOACYL-(ACYL-CARRIER-PROTEIN) REDUCTASE"/>
    <property type="match status" value="1"/>
</dbReference>
<protein>
    <submittedName>
        <fullName evidence="3">Short-chain dehydrogenase/reductase SDR</fullName>
    </submittedName>
</protein>
<feature type="domain" description="Ketoreductase" evidence="2">
    <location>
        <begin position="8"/>
        <end position="147"/>
    </location>
</feature>
<dbReference type="SUPFAM" id="SSF51735">
    <property type="entry name" value="NAD(P)-binding Rossmann-fold domains"/>
    <property type="match status" value="1"/>
</dbReference>
<evidence type="ECO:0000313" key="3">
    <source>
        <dbReference type="EMBL" id="CDZ35016.1"/>
    </source>
</evidence>
<dbReference type="PANTHER" id="PTHR42879:SF6">
    <property type="entry name" value="NADPH-DEPENDENT REDUCTASE BACG"/>
    <property type="match status" value="1"/>
</dbReference>
<dbReference type="Gene3D" id="3.40.50.720">
    <property type="entry name" value="NAD(P)-binding Rossmann-like Domain"/>
    <property type="match status" value="1"/>
</dbReference>
<organism evidence="3 4">
    <name type="scientific">Neorhizobium galegae bv. officinalis</name>
    <dbReference type="NCBI Taxonomy" id="323656"/>
    <lineage>
        <taxon>Bacteria</taxon>
        <taxon>Pseudomonadati</taxon>
        <taxon>Pseudomonadota</taxon>
        <taxon>Alphaproteobacteria</taxon>
        <taxon>Hyphomicrobiales</taxon>
        <taxon>Rhizobiaceae</taxon>
        <taxon>Rhizobium/Agrobacterium group</taxon>
        <taxon>Neorhizobium</taxon>
    </lineage>
</organism>
<gene>
    <name evidence="3" type="ORF">NGAL_HAMBI1145_26220</name>
</gene>
<sequence>MQLDLNGKTALITGGSKGIGLACAQSLLSEGAHVVICSRSQANIDAALAKLPGAIGFAADLISENEALSLVDKIEADVGALDILVNCAGAARRTPPQDLSPTHWRAAMDAKYFSYINVIDPVVKRMAARRTGVIVNVIGGGGKVASPIHLPGGAANAALMLATVGLANAYAASGLRIVGINPGNTETERVTEGLRAEADLHGISEQAALEKLVQRIPLGRMATPEEIASVVTFLSSSKASYVTGVVIGMDGALNPIVV</sequence>
<dbReference type="InterPro" id="IPR036291">
    <property type="entry name" value="NAD(P)-bd_dom_sf"/>
</dbReference>
<dbReference type="InterPro" id="IPR002347">
    <property type="entry name" value="SDR_fam"/>
</dbReference>